<evidence type="ECO:0008006" key="3">
    <source>
        <dbReference type="Google" id="ProtNLM"/>
    </source>
</evidence>
<proteinExistence type="predicted"/>
<feature type="region of interest" description="Disordered" evidence="1">
    <location>
        <begin position="1"/>
        <end position="38"/>
    </location>
</feature>
<gene>
    <name evidence="2" type="ORF">ENG63_02220</name>
</gene>
<name>A0A7C0U2F5_DESA2</name>
<dbReference type="EMBL" id="DRBS01000085">
    <property type="protein sequence ID" value="HDD43665.1"/>
    <property type="molecule type" value="Genomic_DNA"/>
</dbReference>
<evidence type="ECO:0000313" key="2">
    <source>
        <dbReference type="EMBL" id="HDD43665.1"/>
    </source>
</evidence>
<dbReference type="AlphaFoldDB" id="A0A7C0U2F5"/>
<dbReference type="InterPro" id="IPR011335">
    <property type="entry name" value="Restrct_endonuc-II-like"/>
</dbReference>
<protein>
    <recommendedName>
        <fullName evidence="3">Restriction endonuclease type IV Mrr domain-containing protein</fullName>
    </recommendedName>
</protein>
<dbReference type="SUPFAM" id="SSF52980">
    <property type="entry name" value="Restriction endonuclease-like"/>
    <property type="match status" value="1"/>
</dbReference>
<organism evidence="2">
    <name type="scientific">Desulfofervidus auxilii</name>
    <dbReference type="NCBI Taxonomy" id="1621989"/>
    <lineage>
        <taxon>Bacteria</taxon>
        <taxon>Pseudomonadati</taxon>
        <taxon>Thermodesulfobacteriota</taxon>
        <taxon>Candidatus Desulfofervidia</taxon>
        <taxon>Candidatus Desulfofervidales</taxon>
        <taxon>Candidatus Desulfofervidaceae</taxon>
        <taxon>Candidatus Desulfofervidus</taxon>
    </lineage>
</organism>
<reference evidence="2" key="1">
    <citation type="journal article" date="2020" name="mSystems">
        <title>Genome- and Community-Level Interaction Insights into Carbon Utilization and Element Cycling Functions of Hydrothermarchaeota in Hydrothermal Sediment.</title>
        <authorList>
            <person name="Zhou Z."/>
            <person name="Liu Y."/>
            <person name="Xu W."/>
            <person name="Pan J."/>
            <person name="Luo Z.H."/>
            <person name="Li M."/>
        </authorList>
    </citation>
    <scope>NUCLEOTIDE SEQUENCE [LARGE SCALE GENOMIC DNA]</scope>
    <source>
        <strain evidence="2">HyVt-233</strain>
    </source>
</reference>
<sequence length="93" mass="10363">MAKKRSDSKQGIQYEKTQAKKHGAKHIGGPGKPDYQRGKVRGEVKNWSSPVHSDVVKEAKQKGIKEIVSKSGFTKPAEEMAKKYGIKLITKKK</sequence>
<evidence type="ECO:0000256" key="1">
    <source>
        <dbReference type="SAM" id="MobiDB-lite"/>
    </source>
</evidence>
<dbReference type="Proteomes" id="UP000886289">
    <property type="component" value="Unassembled WGS sequence"/>
</dbReference>
<accession>A0A7C0U2F5</accession>
<comment type="caution">
    <text evidence="2">The sequence shown here is derived from an EMBL/GenBank/DDBJ whole genome shotgun (WGS) entry which is preliminary data.</text>
</comment>